<dbReference type="Gene3D" id="2.40.50.40">
    <property type="match status" value="1"/>
</dbReference>
<dbReference type="Pfam" id="PF00385">
    <property type="entry name" value="Chromo"/>
    <property type="match status" value="1"/>
</dbReference>
<dbReference type="InterPro" id="IPR000953">
    <property type="entry name" value="Chromo/chromo_shadow_dom"/>
</dbReference>
<evidence type="ECO:0000256" key="1">
    <source>
        <dbReference type="SAM" id="MobiDB-lite"/>
    </source>
</evidence>
<feature type="compositionally biased region" description="Basic and acidic residues" evidence="1">
    <location>
        <begin position="178"/>
        <end position="204"/>
    </location>
</feature>
<feature type="compositionally biased region" description="Basic and acidic residues" evidence="1">
    <location>
        <begin position="154"/>
        <end position="164"/>
    </location>
</feature>
<accession>A0AAV1T3D0</accession>
<dbReference type="InterPro" id="IPR056924">
    <property type="entry name" value="SH3_Tf2-1"/>
</dbReference>
<dbReference type="SMART" id="SM00298">
    <property type="entry name" value="CHROMO"/>
    <property type="match status" value="1"/>
</dbReference>
<proteinExistence type="predicted"/>
<dbReference type="AlphaFoldDB" id="A0AAV1T3D0"/>
<evidence type="ECO:0000313" key="3">
    <source>
        <dbReference type="EMBL" id="CAK7895277.1"/>
    </source>
</evidence>
<comment type="caution">
    <text evidence="3">The sequence shown here is derived from an EMBL/GenBank/DDBJ whole genome shotgun (WGS) entry which is preliminary data.</text>
</comment>
<name>A0AAV1T3D0_9STRA</name>
<feature type="domain" description="Chromo" evidence="2">
    <location>
        <begin position="289"/>
        <end position="340"/>
    </location>
</feature>
<organism evidence="3 4">
    <name type="scientific">Peronospora matthiolae</name>
    <dbReference type="NCBI Taxonomy" id="2874970"/>
    <lineage>
        <taxon>Eukaryota</taxon>
        <taxon>Sar</taxon>
        <taxon>Stramenopiles</taxon>
        <taxon>Oomycota</taxon>
        <taxon>Peronosporomycetes</taxon>
        <taxon>Peronosporales</taxon>
        <taxon>Peronosporaceae</taxon>
        <taxon>Peronospora</taxon>
    </lineage>
</organism>
<protein>
    <recommendedName>
        <fullName evidence="2">Chromo domain-containing protein</fullName>
    </recommendedName>
</protein>
<evidence type="ECO:0000259" key="2">
    <source>
        <dbReference type="PROSITE" id="PS50013"/>
    </source>
</evidence>
<evidence type="ECO:0000313" key="4">
    <source>
        <dbReference type="Proteomes" id="UP001162060"/>
    </source>
</evidence>
<gene>
    <name evidence="3" type="ORF">PM001_LOCUS1007</name>
</gene>
<reference evidence="3" key="1">
    <citation type="submission" date="2024-01" db="EMBL/GenBank/DDBJ databases">
        <authorList>
            <person name="Webb A."/>
        </authorList>
    </citation>
    <scope>NUCLEOTIDE SEQUENCE</scope>
    <source>
        <strain evidence="3">Pm1</strain>
    </source>
</reference>
<dbReference type="Proteomes" id="UP001162060">
    <property type="component" value="Unassembled WGS sequence"/>
</dbReference>
<dbReference type="InterPro" id="IPR016197">
    <property type="entry name" value="Chromo-like_dom_sf"/>
</dbReference>
<dbReference type="Pfam" id="PF24626">
    <property type="entry name" value="SH3_Tf2-1"/>
    <property type="match status" value="1"/>
</dbReference>
<dbReference type="InterPro" id="IPR023780">
    <property type="entry name" value="Chromo_domain"/>
</dbReference>
<dbReference type="PROSITE" id="PS50013">
    <property type="entry name" value="CHROMO_2"/>
    <property type="match status" value="1"/>
</dbReference>
<dbReference type="CDD" id="cd00024">
    <property type="entry name" value="CD_CSD"/>
    <property type="match status" value="1"/>
</dbReference>
<dbReference type="SUPFAM" id="SSF54160">
    <property type="entry name" value="Chromo domain-like"/>
    <property type="match status" value="1"/>
</dbReference>
<feature type="region of interest" description="Disordered" evidence="1">
    <location>
        <begin position="151"/>
        <end position="232"/>
    </location>
</feature>
<dbReference type="EMBL" id="CAKLBY020000004">
    <property type="protein sequence ID" value="CAK7895277.1"/>
    <property type="molecule type" value="Genomic_DNA"/>
</dbReference>
<sequence>MDADVYGIDIDDDDDEDAGIFSITNDRQSEDDDTLTGDDNVLSAVHTKHTAVDKDESAEEFLLTREAAVRFVQDSVADALDGQKRNADKLNLPKHAVTNVGSSKLLPKYIGPFRVLRRMSNAGTIELPRKMRTHPTFYVCRLRPYYQYEPASRCGEHPRGRDPRPPSSGPVSTSQSGRLEKRPFRAVERCLDELQPSRREENESSVRSQVVQTQRRHNLSNDRARRNINYPSQDPQAHNTEIVHEPGHLATVPLDGSAPEHQLDPTLEPDQVFPLPPHPLVDSSGGKRFLVERILNHRDVNGIQASYLVRWRGYPLVSDIWEPRAQLIVDVLGLVEQYDETLPSRTRLPLYHRCLKNASVKNSSSARIVFVLESGGQIFLQSNNGMRSRSVVVPANRYNSLDGGIHGDST</sequence>